<keyword evidence="3" id="KW-1185">Reference proteome</keyword>
<dbReference type="Proteomes" id="UP000185568">
    <property type="component" value="Unassembled WGS sequence"/>
</dbReference>
<comment type="caution">
    <text evidence="2">The sequence shown here is derived from an EMBL/GenBank/DDBJ whole genome shotgun (WGS) entry which is preliminary data.</text>
</comment>
<accession>A0A1Q8Q430</accession>
<evidence type="ECO:0000259" key="1">
    <source>
        <dbReference type="Pfam" id="PF07992"/>
    </source>
</evidence>
<dbReference type="InterPro" id="IPR036188">
    <property type="entry name" value="FAD/NAD-bd_sf"/>
</dbReference>
<dbReference type="STRING" id="1714264.BTO30_11105"/>
<protein>
    <recommendedName>
        <fullName evidence="1">FAD/NAD(P)-binding domain-containing protein</fullName>
    </recommendedName>
</protein>
<dbReference type="Pfam" id="PF07992">
    <property type="entry name" value="Pyr_redox_2"/>
    <property type="match status" value="1"/>
</dbReference>
<reference evidence="2 3" key="1">
    <citation type="submission" date="2016-12" db="EMBL/GenBank/DDBJ databases">
        <title>Domibacillus antri genome sequencing.</title>
        <authorList>
            <person name="Verma A."/>
            <person name="Krishnamurthi S."/>
        </authorList>
    </citation>
    <scope>NUCLEOTIDE SEQUENCE [LARGE SCALE GENOMIC DNA]</scope>
    <source>
        <strain evidence="2 3">XD80</strain>
    </source>
</reference>
<dbReference type="SUPFAM" id="SSF51905">
    <property type="entry name" value="FAD/NAD(P)-binding domain"/>
    <property type="match status" value="1"/>
</dbReference>
<dbReference type="Gene3D" id="3.50.50.60">
    <property type="entry name" value="FAD/NAD(P)-binding domain"/>
    <property type="match status" value="2"/>
</dbReference>
<evidence type="ECO:0000313" key="2">
    <source>
        <dbReference type="EMBL" id="OLN22116.1"/>
    </source>
</evidence>
<organism evidence="2 3">
    <name type="scientific">Domibacillus antri</name>
    <dbReference type="NCBI Taxonomy" id="1714264"/>
    <lineage>
        <taxon>Bacteria</taxon>
        <taxon>Bacillati</taxon>
        <taxon>Bacillota</taxon>
        <taxon>Bacilli</taxon>
        <taxon>Bacillales</taxon>
        <taxon>Bacillaceae</taxon>
        <taxon>Domibacillus</taxon>
    </lineage>
</organism>
<feature type="domain" description="FAD/NAD(P)-binding" evidence="1">
    <location>
        <begin position="34"/>
        <end position="81"/>
    </location>
</feature>
<proteinExistence type="predicted"/>
<name>A0A1Q8Q430_9BACI</name>
<sequence>MRQCSVKMIESIPRLGRQLPALYPEKFIYNIAGFPIKNWGLELEKGSIVVNSKMETNIPGIYAAEDIATYPGKVKLIAVGFGEGSTAVNSAKSYIDPEAKLQPGHSTSMDFSQNEAKADENVYAAL</sequence>
<evidence type="ECO:0000313" key="3">
    <source>
        <dbReference type="Proteomes" id="UP000185568"/>
    </source>
</evidence>
<dbReference type="InterPro" id="IPR023753">
    <property type="entry name" value="FAD/NAD-binding_dom"/>
</dbReference>
<dbReference type="EMBL" id="MSDU01000023">
    <property type="protein sequence ID" value="OLN22116.1"/>
    <property type="molecule type" value="Genomic_DNA"/>
</dbReference>
<gene>
    <name evidence="2" type="ORF">BTO30_11105</name>
</gene>
<dbReference type="AlphaFoldDB" id="A0A1Q8Q430"/>
<dbReference type="GO" id="GO:0016491">
    <property type="term" value="F:oxidoreductase activity"/>
    <property type="evidence" value="ECO:0007669"/>
    <property type="project" value="InterPro"/>
</dbReference>